<dbReference type="EMBL" id="JANBVB010000228">
    <property type="protein sequence ID" value="KAJ2896059.1"/>
    <property type="molecule type" value="Genomic_DNA"/>
</dbReference>
<reference evidence="1" key="1">
    <citation type="submission" date="2022-07" db="EMBL/GenBank/DDBJ databases">
        <title>Phylogenomic reconstructions and comparative analyses of Kickxellomycotina fungi.</title>
        <authorList>
            <person name="Reynolds N.K."/>
            <person name="Stajich J.E."/>
            <person name="Barry K."/>
            <person name="Grigoriev I.V."/>
            <person name="Crous P."/>
            <person name="Smith M.E."/>
        </authorList>
    </citation>
    <scope>NUCLEOTIDE SEQUENCE</scope>
    <source>
        <strain evidence="1">CBS 190363</strain>
    </source>
</reference>
<gene>
    <name evidence="1" type="primary">TWF1</name>
    <name evidence="1" type="ORF">IWW38_002123</name>
</gene>
<name>A0ACC1M4F7_9FUNG</name>
<protein>
    <submittedName>
        <fullName evidence="1">Twinfilin-1</fullName>
    </submittedName>
</protein>
<organism evidence="1 2">
    <name type="scientific">Coemansia aciculifera</name>
    <dbReference type="NCBI Taxonomy" id="417176"/>
    <lineage>
        <taxon>Eukaryota</taxon>
        <taxon>Fungi</taxon>
        <taxon>Fungi incertae sedis</taxon>
        <taxon>Zoopagomycota</taxon>
        <taxon>Kickxellomycotina</taxon>
        <taxon>Kickxellomycetes</taxon>
        <taxon>Kickxellales</taxon>
        <taxon>Kickxellaceae</taxon>
        <taxon>Coemansia</taxon>
    </lineage>
</organism>
<evidence type="ECO:0000313" key="2">
    <source>
        <dbReference type="Proteomes" id="UP001139981"/>
    </source>
</evidence>
<accession>A0ACC1M4F7</accession>
<comment type="caution">
    <text evidence="1">The sequence shown here is derived from an EMBL/GenBank/DDBJ whole genome shotgun (WGS) entry which is preliminary data.</text>
</comment>
<evidence type="ECO:0000313" key="1">
    <source>
        <dbReference type="EMBL" id="KAJ2896059.1"/>
    </source>
</evidence>
<proteinExistence type="predicted"/>
<keyword evidence="2" id="KW-1185">Reference proteome</keyword>
<sequence length="348" mass="38127">MAHQSGIRVSADLAAAFVDALSSDSTVRALKISIVAESLEATSRALIQGTLEDDFAQLPQLLDASEPCYLAVRLDDTNEPSGGGSKWLLGTYVPDSANVRAKMLYASSKAAVTKALGESYFVDAIFGTTREEFSANGYRQHRRHVESSAPLTEREEEMQRVRQMESLAAETPTMDSRRQHVSGATVAMDDELRQALSEYIRGSTNFVLVAWDAATESFCLSRKAWLESSDDFVRAVPSDSPCYAFYWFGGSTSLFVYSCPTASNVRQRMVYSSFKYGFLVTVKQMGVDVHVKMEVDSLDELSSAAIAEEVEAKAAAEEAPRTVPTTQPKFKRPAPPGRPRTTPTLNPS</sequence>
<dbReference type="Proteomes" id="UP001139981">
    <property type="component" value="Unassembled WGS sequence"/>
</dbReference>